<dbReference type="InterPro" id="IPR036318">
    <property type="entry name" value="FAD-bd_PCMH-like_sf"/>
</dbReference>
<proteinExistence type="inferred from homology"/>
<evidence type="ECO:0000313" key="7">
    <source>
        <dbReference type="EMBL" id="PHK99532.1"/>
    </source>
</evidence>
<evidence type="ECO:0000256" key="1">
    <source>
        <dbReference type="ARBA" id="ARBA00001974"/>
    </source>
</evidence>
<evidence type="ECO:0000313" key="8">
    <source>
        <dbReference type="Proteomes" id="UP000226437"/>
    </source>
</evidence>
<dbReference type="InterPro" id="IPR050416">
    <property type="entry name" value="FAD-linked_Oxidoreductase"/>
</dbReference>
<dbReference type="InterPro" id="IPR006094">
    <property type="entry name" value="Oxid_FAD_bind_N"/>
</dbReference>
<dbReference type="EMBL" id="PDLO01000001">
    <property type="protein sequence ID" value="PHK99532.1"/>
    <property type="molecule type" value="Genomic_DNA"/>
</dbReference>
<accession>A0A2G0CHS9</accession>
<evidence type="ECO:0000259" key="6">
    <source>
        <dbReference type="PROSITE" id="PS51387"/>
    </source>
</evidence>
<dbReference type="Pfam" id="PF08031">
    <property type="entry name" value="BBE"/>
    <property type="match status" value="1"/>
</dbReference>
<sequence>MDLQYLEENLSGRMVCPGSPQYQESCRLFNDLYPTYPKVVVYAAHEPDIWHCLHFARSHDLTTVVRAGGHSMAGYSVCEGLVIDVSGLNRVTVDTESSTAVVQAGTKIYELEAALEAEGFHVPGGGCPTVAVAGYMMGGGYGFTSRYFGLNCDNVLSARVMLADGTIVRASAEENGDLFWALRGGGGGNFGVLLDITYRVHGLGKLHGLRLEWSLQRTMQRREAAAALFLIQERFLPSHAYPQLGMQLLIQTDPDGGGKKLIACLTWVGQRSGLDEAVAPLLALPGTNVTLSLHAGYSEVNARLLSKMEAIPPGIRAYCCSHYVDQALDLPQMEALLDFYVASVPNAFAIVAMECYGGKINTVPSDATAFYHREALFDIFAFGFFTDEPEEQQSLAHNWIAQLNDFLQPIGNGHAYQNYPSRELPNHAWAYWGPNYPQLQRIKRKYDPDQFFRYGQAIDGRGATERTTSPLYTGP</sequence>
<comment type="similarity">
    <text evidence="2">Belongs to the oxygen-dependent FAD-linked oxidoreductase family.</text>
</comment>
<dbReference type="SUPFAM" id="SSF56176">
    <property type="entry name" value="FAD-binding/transporter-associated domain-like"/>
    <property type="match status" value="1"/>
</dbReference>
<dbReference type="InterPro" id="IPR016166">
    <property type="entry name" value="FAD-bd_PCMH"/>
</dbReference>
<dbReference type="InterPro" id="IPR012951">
    <property type="entry name" value="BBE"/>
</dbReference>
<name>A0A2G0CHS9_9BACT</name>
<dbReference type="GO" id="GO:0016491">
    <property type="term" value="F:oxidoreductase activity"/>
    <property type="evidence" value="ECO:0007669"/>
    <property type="project" value="UniProtKB-KW"/>
</dbReference>
<evidence type="ECO:0000256" key="5">
    <source>
        <dbReference type="ARBA" id="ARBA00023002"/>
    </source>
</evidence>
<evidence type="ECO:0000256" key="2">
    <source>
        <dbReference type="ARBA" id="ARBA00005466"/>
    </source>
</evidence>
<dbReference type="PROSITE" id="PS51387">
    <property type="entry name" value="FAD_PCMH"/>
    <property type="match status" value="1"/>
</dbReference>
<feature type="domain" description="FAD-binding PCMH-type" evidence="6">
    <location>
        <begin position="33"/>
        <end position="203"/>
    </location>
</feature>
<keyword evidence="8" id="KW-1185">Reference proteome</keyword>
<comment type="caution">
    <text evidence="7">The sequence shown here is derived from an EMBL/GenBank/DDBJ whole genome shotgun (WGS) entry which is preliminary data.</text>
</comment>
<dbReference type="PANTHER" id="PTHR42973:SF39">
    <property type="entry name" value="FAD-BINDING PCMH-TYPE DOMAIN-CONTAINING PROTEIN"/>
    <property type="match status" value="1"/>
</dbReference>
<keyword evidence="3" id="KW-0285">Flavoprotein</keyword>
<comment type="cofactor">
    <cofactor evidence="1">
        <name>FAD</name>
        <dbReference type="ChEBI" id="CHEBI:57692"/>
    </cofactor>
</comment>
<dbReference type="AlphaFoldDB" id="A0A2G0CHS9"/>
<dbReference type="Pfam" id="PF01565">
    <property type="entry name" value="FAD_binding_4"/>
    <property type="match status" value="1"/>
</dbReference>
<dbReference type="GO" id="GO:0071949">
    <property type="term" value="F:FAD binding"/>
    <property type="evidence" value="ECO:0007669"/>
    <property type="project" value="InterPro"/>
</dbReference>
<dbReference type="Proteomes" id="UP000226437">
    <property type="component" value="Unassembled WGS sequence"/>
</dbReference>
<protein>
    <recommendedName>
        <fullName evidence="6">FAD-binding PCMH-type domain-containing protein</fullName>
    </recommendedName>
</protein>
<dbReference type="Gene3D" id="3.40.462.20">
    <property type="match status" value="1"/>
</dbReference>
<reference evidence="7 8" key="1">
    <citation type="submission" date="2017-10" db="EMBL/GenBank/DDBJ databases">
        <title>The draft genome sequence of Lewinella marina KCTC 32374.</title>
        <authorList>
            <person name="Wang K."/>
        </authorList>
    </citation>
    <scope>NUCLEOTIDE SEQUENCE [LARGE SCALE GENOMIC DNA]</scope>
    <source>
        <strain evidence="7 8">MKG-38</strain>
    </source>
</reference>
<keyword evidence="4" id="KW-0274">FAD</keyword>
<gene>
    <name evidence="7" type="ORF">CGL56_00295</name>
</gene>
<keyword evidence="5" id="KW-0560">Oxidoreductase</keyword>
<dbReference type="OrthoDB" id="545125at2"/>
<dbReference type="Gene3D" id="3.30.465.10">
    <property type="match status" value="1"/>
</dbReference>
<organism evidence="7 8">
    <name type="scientific">Neolewinella marina</name>
    <dbReference type="NCBI Taxonomy" id="438751"/>
    <lineage>
        <taxon>Bacteria</taxon>
        <taxon>Pseudomonadati</taxon>
        <taxon>Bacteroidota</taxon>
        <taxon>Saprospiria</taxon>
        <taxon>Saprospirales</taxon>
        <taxon>Lewinellaceae</taxon>
        <taxon>Neolewinella</taxon>
    </lineage>
</organism>
<dbReference type="PANTHER" id="PTHR42973">
    <property type="entry name" value="BINDING OXIDOREDUCTASE, PUTATIVE (AFU_ORTHOLOGUE AFUA_1G17690)-RELATED"/>
    <property type="match status" value="1"/>
</dbReference>
<evidence type="ECO:0000256" key="4">
    <source>
        <dbReference type="ARBA" id="ARBA00022827"/>
    </source>
</evidence>
<dbReference type="InterPro" id="IPR016169">
    <property type="entry name" value="FAD-bd_PCMH_sub2"/>
</dbReference>
<evidence type="ECO:0000256" key="3">
    <source>
        <dbReference type="ARBA" id="ARBA00022630"/>
    </source>
</evidence>